<proteinExistence type="predicted"/>
<dbReference type="Pfam" id="PF12937">
    <property type="entry name" value="F-box-like"/>
    <property type="match status" value="1"/>
</dbReference>
<dbReference type="Gene3D" id="1.20.1280.50">
    <property type="match status" value="1"/>
</dbReference>
<protein>
    <recommendedName>
        <fullName evidence="1">F-box domain-containing protein</fullName>
    </recommendedName>
</protein>
<feature type="domain" description="F-box" evidence="1">
    <location>
        <begin position="53"/>
        <end position="106"/>
    </location>
</feature>
<dbReference type="EMBL" id="JACYCF010000003">
    <property type="protein sequence ID" value="KAF8758348.1"/>
    <property type="molecule type" value="Genomic_DNA"/>
</dbReference>
<sequence length="164" mass="17817">MLQHDAVQAVLDTILLHTPNSLEAQYALLDAIISALCLQLVRVQAVLSARAPISRLPDDILTQIFTYAAHPSSMYASTSTTSIAIAGTNRHWRTLALGHPALWTHSARSSFGCTVVEDARDAPLSRTLAPHVNRVKQLWIQTASVHTEAFLKSIAEAKPASWSA</sequence>
<gene>
    <name evidence="2" type="ORF">RHS01_02905</name>
</gene>
<dbReference type="AlphaFoldDB" id="A0A8H7IJT5"/>
<comment type="caution">
    <text evidence="2">The sequence shown here is derived from an EMBL/GenBank/DDBJ whole genome shotgun (WGS) entry which is preliminary data.</text>
</comment>
<dbReference type="InterPro" id="IPR036047">
    <property type="entry name" value="F-box-like_dom_sf"/>
</dbReference>
<name>A0A8H7IJT5_9AGAM</name>
<organism evidence="2 3">
    <name type="scientific">Rhizoctonia solani</name>
    <dbReference type="NCBI Taxonomy" id="456999"/>
    <lineage>
        <taxon>Eukaryota</taxon>
        <taxon>Fungi</taxon>
        <taxon>Dikarya</taxon>
        <taxon>Basidiomycota</taxon>
        <taxon>Agaricomycotina</taxon>
        <taxon>Agaricomycetes</taxon>
        <taxon>Cantharellales</taxon>
        <taxon>Ceratobasidiaceae</taxon>
        <taxon>Rhizoctonia</taxon>
    </lineage>
</organism>
<evidence type="ECO:0000313" key="2">
    <source>
        <dbReference type="EMBL" id="KAF8758348.1"/>
    </source>
</evidence>
<dbReference type="Proteomes" id="UP000614334">
    <property type="component" value="Unassembled WGS sequence"/>
</dbReference>
<dbReference type="SUPFAM" id="SSF81383">
    <property type="entry name" value="F-box domain"/>
    <property type="match status" value="1"/>
</dbReference>
<reference evidence="2" key="1">
    <citation type="submission" date="2020-09" db="EMBL/GenBank/DDBJ databases">
        <title>Comparative genome analyses of four rice-infecting Rhizoctonia solani isolates reveal extensive enrichment of homogalacturonan modification genes.</title>
        <authorList>
            <person name="Lee D.-Y."/>
            <person name="Jeon J."/>
            <person name="Kim K.-T."/>
            <person name="Cheong K."/>
            <person name="Song H."/>
            <person name="Choi G."/>
            <person name="Ko J."/>
            <person name="Opiyo S.O."/>
            <person name="Zuo S."/>
            <person name="Madhav S."/>
            <person name="Lee Y.-H."/>
            <person name="Wang G.-L."/>
        </authorList>
    </citation>
    <scope>NUCLEOTIDE SEQUENCE</scope>
    <source>
        <strain evidence="2">AG1-IA B2</strain>
    </source>
</reference>
<evidence type="ECO:0000259" key="1">
    <source>
        <dbReference type="Pfam" id="PF12937"/>
    </source>
</evidence>
<accession>A0A8H7IJT5</accession>
<dbReference type="InterPro" id="IPR001810">
    <property type="entry name" value="F-box_dom"/>
</dbReference>
<evidence type="ECO:0000313" key="3">
    <source>
        <dbReference type="Proteomes" id="UP000614334"/>
    </source>
</evidence>